<gene>
    <name evidence="2" type="ORF">AsAng_0064070</name>
</gene>
<feature type="chain" id="PRO_5037609215" evidence="1">
    <location>
        <begin position="23"/>
        <end position="264"/>
    </location>
</feature>
<dbReference type="RefSeq" id="WP_264793612.1">
    <property type="nucleotide sequence ID" value="NZ_AP026868.1"/>
</dbReference>
<proteinExistence type="predicted"/>
<dbReference type="AlphaFoldDB" id="A0A915YM34"/>
<reference evidence="2" key="1">
    <citation type="submission" date="2022-09" db="EMBL/GenBank/DDBJ databases">
        <title>Aureispira anguillicida sp. nov., isolated from Leptocephalus of Japanese eel Anguilla japonica.</title>
        <authorList>
            <person name="Yuasa K."/>
            <person name="Mekata T."/>
            <person name="Ikunari K."/>
        </authorList>
    </citation>
    <scope>NUCLEOTIDE SEQUENCE</scope>
    <source>
        <strain evidence="2">EL160426</strain>
        <plasmid evidence="2">pAUEa</plasmid>
    </source>
</reference>
<sequence length="264" mass="30090">MKQTTIFLFLFLFSFCTTTSYSQTFYYSAPEAIEEDDYELAFDNVVSKNDYCKMAAQIENISLDFIMVKEKEIVYKGGEIEQKAGKKTFIIYPGKKKTKTFAFTDKGDYNQQEFSLDFDGLYLIPSDGEKTKAPSFNLPASDNQITFGDFEVRLKGLKKETKETIATFEVTYKGREIGLVKPSNLVAVFTGRGGAGHANANKNTATKLLERGDKCVIKAVFRISAKEGDMQFVPMQIIWKDTFQTTKKEKMDGQKVDFEFERKR</sequence>
<name>A0A915YM34_9BACT</name>
<evidence type="ECO:0000313" key="2">
    <source>
        <dbReference type="EMBL" id="BDS15623.1"/>
    </source>
</evidence>
<keyword evidence="3" id="KW-1185">Reference proteome</keyword>
<keyword evidence="1" id="KW-0732">Signal</keyword>
<organism evidence="2 3">
    <name type="scientific">Aureispira anguillae</name>
    <dbReference type="NCBI Taxonomy" id="2864201"/>
    <lineage>
        <taxon>Bacteria</taxon>
        <taxon>Pseudomonadati</taxon>
        <taxon>Bacteroidota</taxon>
        <taxon>Saprospiria</taxon>
        <taxon>Saprospirales</taxon>
        <taxon>Saprospiraceae</taxon>
        <taxon>Aureispira</taxon>
    </lineage>
</organism>
<dbReference type="EMBL" id="AP026868">
    <property type="protein sequence ID" value="BDS15623.1"/>
    <property type="molecule type" value="Genomic_DNA"/>
</dbReference>
<keyword evidence="2" id="KW-0614">Plasmid</keyword>
<accession>A0A915YM34</accession>
<dbReference type="Proteomes" id="UP001060919">
    <property type="component" value="Plasmid pAUEa"/>
</dbReference>
<evidence type="ECO:0000256" key="1">
    <source>
        <dbReference type="SAM" id="SignalP"/>
    </source>
</evidence>
<feature type="signal peptide" evidence="1">
    <location>
        <begin position="1"/>
        <end position="22"/>
    </location>
</feature>
<dbReference type="KEGG" id="aup:AsAng_0064070"/>
<evidence type="ECO:0000313" key="3">
    <source>
        <dbReference type="Proteomes" id="UP001060919"/>
    </source>
</evidence>
<geneLocation type="plasmid" evidence="2 3">
    <name>pAUEa</name>
</geneLocation>
<protein>
    <submittedName>
        <fullName evidence="2">Uncharacterized protein</fullName>
    </submittedName>
</protein>